<organism evidence="4 5">
    <name type="scientific">Xenorhabdus beddingii</name>
    <dbReference type="NCBI Taxonomy" id="40578"/>
    <lineage>
        <taxon>Bacteria</taxon>
        <taxon>Pseudomonadati</taxon>
        <taxon>Pseudomonadota</taxon>
        <taxon>Gammaproteobacteria</taxon>
        <taxon>Enterobacterales</taxon>
        <taxon>Morganellaceae</taxon>
        <taxon>Xenorhabdus</taxon>
    </lineage>
</organism>
<evidence type="ECO:0000256" key="3">
    <source>
        <dbReference type="SAM" id="Phobius"/>
    </source>
</evidence>
<evidence type="ECO:0000313" key="5">
    <source>
        <dbReference type="Proteomes" id="UP000194204"/>
    </source>
</evidence>
<dbReference type="SUPFAM" id="SSF51735">
    <property type="entry name" value="NAD(P)-binding Rossmann-fold domains"/>
    <property type="match status" value="1"/>
</dbReference>
<dbReference type="PRINTS" id="PR00080">
    <property type="entry name" value="SDRFAMILY"/>
</dbReference>
<keyword evidence="3" id="KW-0472">Membrane</keyword>
<gene>
    <name evidence="4" type="ORF">Xbed_02708</name>
</gene>
<dbReference type="RefSeq" id="WP_086113420.1">
    <property type="nucleotide sequence ID" value="NZ_CAWNHF010000127.1"/>
</dbReference>
<dbReference type="AlphaFoldDB" id="A0A1Y2SJK0"/>
<dbReference type="InterPro" id="IPR002347">
    <property type="entry name" value="SDR_fam"/>
</dbReference>
<dbReference type="EMBL" id="MUBK01000023">
    <property type="protein sequence ID" value="OTA19013.1"/>
    <property type="molecule type" value="Genomic_DNA"/>
</dbReference>
<evidence type="ECO:0000313" key="4">
    <source>
        <dbReference type="EMBL" id="OTA19013.1"/>
    </source>
</evidence>
<keyword evidence="3" id="KW-1133">Transmembrane helix</keyword>
<dbReference type="PROSITE" id="PS00061">
    <property type="entry name" value="ADH_SHORT"/>
    <property type="match status" value="1"/>
</dbReference>
<keyword evidence="2" id="KW-0560">Oxidoreductase</keyword>
<name>A0A1Y2SJK0_9GAMM</name>
<feature type="transmembrane region" description="Helical" evidence="3">
    <location>
        <begin position="224"/>
        <end position="244"/>
    </location>
</feature>
<evidence type="ECO:0000256" key="1">
    <source>
        <dbReference type="ARBA" id="ARBA00006484"/>
    </source>
</evidence>
<dbReference type="Proteomes" id="UP000194204">
    <property type="component" value="Unassembled WGS sequence"/>
</dbReference>
<dbReference type="InterPro" id="IPR036291">
    <property type="entry name" value="NAD(P)-bd_dom_sf"/>
</dbReference>
<dbReference type="Gene3D" id="3.40.50.720">
    <property type="entry name" value="NAD(P)-binding Rossmann-like Domain"/>
    <property type="match status" value="1"/>
</dbReference>
<dbReference type="STRING" id="40578.Xbed_02708"/>
<accession>A0A1Y2SJK0</accession>
<dbReference type="PANTHER" id="PTHR24321:SF8">
    <property type="entry name" value="ESTRADIOL 17-BETA-DEHYDROGENASE 8-RELATED"/>
    <property type="match status" value="1"/>
</dbReference>
<dbReference type="PANTHER" id="PTHR24321">
    <property type="entry name" value="DEHYDROGENASES, SHORT CHAIN"/>
    <property type="match status" value="1"/>
</dbReference>
<reference evidence="4 5" key="1">
    <citation type="submission" date="2017-01" db="EMBL/GenBank/DDBJ databases">
        <title>Deconstructing symbiosis and pathogenesis requirements using a combined genomic-metabolomic approach.</title>
        <authorList>
            <person name="Tobias N.J."/>
            <person name="Wolff H."/>
            <person name="Djahanschiri B."/>
            <person name="Ebersberger I."/>
            <person name="Bode H.B."/>
        </authorList>
    </citation>
    <scope>NUCLEOTIDE SEQUENCE [LARGE SCALE GENOMIC DNA]</scope>
    <source>
        <strain evidence="4 5">DSM 4764</strain>
    </source>
</reference>
<dbReference type="InterPro" id="IPR020904">
    <property type="entry name" value="Sc_DH/Rdtase_CS"/>
</dbReference>
<dbReference type="CDD" id="cd05233">
    <property type="entry name" value="SDR_c"/>
    <property type="match status" value="1"/>
</dbReference>
<comment type="caution">
    <text evidence="4">The sequence shown here is derived from an EMBL/GenBank/DDBJ whole genome shotgun (WGS) entry which is preliminary data.</text>
</comment>
<dbReference type="OrthoDB" id="9810734at2"/>
<comment type="similarity">
    <text evidence="1">Belongs to the short-chain dehydrogenases/reductases (SDR) family.</text>
</comment>
<evidence type="ECO:0000256" key="2">
    <source>
        <dbReference type="ARBA" id="ARBA00023002"/>
    </source>
</evidence>
<sequence length="256" mass="27635">MFSNKKCLIIGASSGLGIECANLLAELNVELILTGRDKDRGNEVARNIGKSAKFYQCDITKPEQIDFLFENIKSNYGCLHYAINNAGVTAPRKPIIDIDFLSWSQVINTNLNGVLQCIKNELRLIRTIPGGAIVNVSSCAGVLAIPDQASYCVSKSALNMLTKIAAIENAQDNNNGYAVRINAVAPGPILGGMNSIERLKSNPENTKRKIEVTAMKRMARPNEIARAIIFLLSTGASYMTGSIVDVDGGYSSGKYS</sequence>
<dbReference type="FunFam" id="3.40.50.720:FF:000084">
    <property type="entry name" value="Short-chain dehydrogenase reductase"/>
    <property type="match status" value="1"/>
</dbReference>
<protein>
    <submittedName>
        <fullName evidence="4">Short-chain type dehydrogenase/reductase</fullName>
    </submittedName>
</protein>
<keyword evidence="3" id="KW-0812">Transmembrane</keyword>
<dbReference type="Pfam" id="PF13561">
    <property type="entry name" value="adh_short_C2"/>
    <property type="match status" value="1"/>
</dbReference>
<keyword evidence="5" id="KW-1185">Reference proteome</keyword>
<dbReference type="GO" id="GO:0016491">
    <property type="term" value="F:oxidoreductase activity"/>
    <property type="evidence" value="ECO:0007669"/>
    <property type="project" value="UniProtKB-KW"/>
</dbReference>
<dbReference type="PRINTS" id="PR00081">
    <property type="entry name" value="GDHRDH"/>
</dbReference>
<proteinExistence type="inferred from homology"/>